<dbReference type="SUPFAM" id="SSF54211">
    <property type="entry name" value="Ribosomal protein S5 domain 2-like"/>
    <property type="match status" value="1"/>
</dbReference>
<evidence type="ECO:0000256" key="2">
    <source>
        <dbReference type="ARBA" id="ARBA00022730"/>
    </source>
</evidence>
<dbReference type="AlphaFoldDB" id="Q673Q8"/>
<dbReference type="Gene3D" id="3.30.160.20">
    <property type="match status" value="1"/>
</dbReference>
<dbReference type="GO" id="GO:0022627">
    <property type="term" value="C:cytosolic small ribosomal subunit"/>
    <property type="evidence" value="ECO:0007669"/>
    <property type="project" value="TreeGrafter"/>
</dbReference>
<dbReference type="Gene3D" id="3.30.230.10">
    <property type="match status" value="1"/>
</dbReference>
<reference evidence="11" key="1">
    <citation type="journal article" date="2004" name="Environ. Microbiol.">
        <title>Analysis of a genome fragment of a deep-sea uncultivated Group II euryarchaeote containing 16S rDNA, a spectinomycin-like operon and several energy metabolism genes.</title>
        <authorList>
            <person name="Moreira D."/>
            <person name="Rodriguez-Valera F."/>
            <person name="Lopez-Garcia P."/>
        </authorList>
    </citation>
    <scope>NUCLEOTIDE SEQUENCE</scope>
</reference>
<keyword evidence="3" id="KW-0694">RNA-binding</keyword>
<evidence type="ECO:0000256" key="4">
    <source>
        <dbReference type="ARBA" id="ARBA00022980"/>
    </source>
</evidence>
<dbReference type="InterPro" id="IPR000851">
    <property type="entry name" value="Ribosomal_uS5"/>
</dbReference>
<dbReference type="FunFam" id="3.30.230.10:FF:000002">
    <property type="entry name" value="30S ribosomal protein S5"/>
    <property type="match status" value="1"/>
</dbReference>
<evidence type="ECO:0000256" key="8">
    <source>
        <dbReference type="PROSITE-ProRule" id="PRU00268"/>
    </source>
</evidence>
<keyword evidence="5 8" id="KW-0687">Ribonucleoprotein</keyword>
<gene>
    <name evidence="11" type="primary">rpsE</name>
</gene>
<dbReference type="Pfam" id="PF03719">
    <property type="entry name" value="Ribosomal_S5_C"/>
    <property type="match status" value="1"/>
</dbReference>
<evidence type="ECO:0000256" key="1">
    <source>
        <dbReference type="ARBA" id="ARBA00008945"/>
    </source>
</evidence>
<dbReference type="SUPFAM" id="SSF54768">
    <property type="entry name" value="dsRNA-binding domain-like"/>
    <property type="match status" value="1"/>
</dbReference>
<evidence type="ECO:0000259" key="10">
    <source>
        <dbReference type="PROSITE" id="PS50881"/>
    </source>
</evidence>
<dbReference type="NCBIfam" id="NF003125">
    <property type="entry name" value="PRK04044.1"/>
    <property type="match status" value="1"/>
</dbReference>
<organism evidence="11">
    <name type="scientific">uncultured marine group II euryarchaeote DeepAnt-JyKC7</name>
    <dbReference type="NCBI Taxonomy" id="274855"/>
    <lineage>
        <taxon>Archaea</taxon>
        <taxon>Methanobacteriati</taxon>
        <taxon>Thermoplasmatota</taxon>
        <taxon>Candidatus Poseidoniia</taxon>
        <taxon>Candidatus Poseidoniales</taxon>
        <taxon>environmental samples</taxon>
    </lineage>
</organism>
<feature type="domain" description="S5 DRBM" evidence="10">
    <location>
        <begin position="33"/>
        <end position="96"/>
    </location>
</feature>
<dbReference type="InterPro" id="IPR005324">
    <property type="entry name" value="Ribosomal_uS5_C"/>
</dbReference>
<dbReference type="EMBL" id="AY534910">
    <property type="protein sequence ID" value="AAT10168.1"/>
    <property type="molecule type" value="Genomic_DNA"/>
</dbReference>
<dbReference type="GO" id="GO:0006412">
    <property type="term" value="P:translation"/>
    <property type="evidence" value="ECO:0007669"/>
    <property type="project" value="InterPro"/>
</dbReference>
<dbReference type="GO" id="GO:0019843">
    <property type="term" value="F:rRNA binding"/>
    <property type="evidence" value="ECO:0007669"/>
    <property type="project" value="UniProtKB-KW"/>
</dbReference>
<evidence type="ECO:0000256" key="7">
    <source>
        <dbReference type="ARBA" id="ARBA00035519"/>
    </source>
</evidence>
<dbReference type="InterPro" id="IPR020568">
    <property type="entry name" value="Ribosomal_Su5_D2-typ_SF"/>
</dbReference>
<sequence length="202" mass="21608">MVADGKILSYEEALATGLPIREVEIVDALLPGLDDDVLAVNMIQRMTDSGRRVRFNVLCVVGNSDGYVGLAICKGKEVASTIRKAIDKAKLNMIPVMRGNGSWESGGGPGTSVPLKITGRSGSTRVTLMPAPAGKGLVVSDYGRRVLTLAGVTDVWSRSAGQTRTTINYAQATFNALVALNKVRISDADKRRLYITSGRREL</sequence>
<protein>
    <recommendedName>
        <fullName evidence="6">Small ribosomal subunit protein uS5</fullName>
    </recommendedName>
    <alternativeName>
        <fullName evidence="7">30S ribosomal protein S5</fullName>
    </alternativeName>
</protein>
<dbReference type="PANTHER" id="PTHR13718:SF4">
    <property type="entry name" value="40S RIBOSOMAL PROTEIN S2"/>
    <property type="match status" value="1"/>
</dbReference>
<dbReference type="InterPro" id="IPR005711">
    <property type="entry name" value="Ribosomal_uS5_euk/arc"/>
</dbReference>
<comment type="similarity">
    <text evidence="1 9">Belongs to the universal ribosomal protein uS5 family.</text>
</comment>
<evidence type="ECO:0000256" key="6">
    <source>
        <dbReference type="ARBA" id="ARBA00035255"/>
    </source>
</evidence>
<accession>Q673Q8</accession>
<evidence type="ECO:0000256" key="3">
    <source>
        <dbReference type="ARBA" id="ARBA00022884"/>
    </source>
</evidence>
<evidence type="ECO:0000256" key="9">
    <source>
        <dbReference type="RuleBase" id="RU003823"/>
    </source>
</evidence>
<dbReference type="InterPro" id="IPR013810">
    <property type="entry name" value="Ribosomal_uS5_N"/>
</dbReference>
<dbReference type="Pfam" id="PF00333">
    <property type="entry name" value="Ribosomal_S5"/>
    <property type="match status" value="1"/>
</dbReference>
<proteinExistence type="inferred from homology"/>
<dbReference type="GO" id="GO:0003735">
    <property type="term" value="F:structural constituent of ribosome"/>
    <property type="evidence" value="ECO:0007669"/>
    <property type="project" value="UniProtKB-UniRule"/>
</dbReference>
<dbReference type="InterPro" id="IPR014721">
    <property type="entry name" value="Ribsml_uS5_D2-typ_fold_subgr"/>
</dbReference>
<name>Q673Q8_9ARCH</name>
<dbReference type="InterPro" id="IPR047866">
    <property type="entry name" value="Ribosomal_uS5_arc"/>
</dbReference>
<dbReference type="NCBIfam" id="TIGR01020">
    <property type="entry name" value="uS5_euk_arch"/>
    <property type="match status" value="1"/>
</dbReference>
<keyword evidence="2" id="KW-0699">rRNA-binding</keyword>
<dbReference type="PANTHER" id="PTHR13718">
    <property type="entry name" value="RIBOSOMAL S SUBUNIT"/>
    <property type="match status" value="1"/>
</dbReference>
<evidence type="ECO:0000313" key="11">
    <source>
        <dbReference type="EMBL" id="AAT10168.1"/>
    </source>
</evidence>
<keyword evidence="4 8" id="KW-0689">Ribosomal protein</keyword>
<evidence type="ECO:0000256" key="5">
    <source>
        <dbReference type="ARBA" id="ARBA00023274"/>
    </source>
</evidence>
<dbReference type="PROSITE" id="PS50881">
    <property type="entry name" value="S5_DSRBD"/>
    <property type="match status" value="1"/>
</dbReference>